<proteinExistence type="predicted"/>
<accession>A0ACC1RX03</accession>
<dbReference type="EMBL" id="JANRMS010001554">
    <property type="protein sequence ID" value="KAJ3527479.1"/>
    <property type="molecule type" value="Genomic_DNA"/>
</dbReference>
<dbReference type="Proteomes" id="UP001148629">
    <property type="component" value="Unassembled WGS sequence"/>
</dbReference>
<organism evidence="1 2">
    <name type="scientific">Fusarium decemcellulare</name>
    <dbReference type="NCBI Taxonomy" id="57161"/>
    <lineage>
        <taxon>Eukaryota</taxon>
        <taxon>Fungi</taxon>
        <taxon>Dikarya</taxon>
        <taxon>Ascomycota</taxon>
        <taxon>Pezizomycotina</taxon>
        <taxon>Sordariomycetes</taxon>
        <taxon>Hypocreomycetidae</taxon>
        <taxon>Hypocreales</taxon>
        <taxon>Nectriaceae</taxon>
        <taxon>Fusarium</taxon>
        <taxon>Fusarium decemcellulare species complex</taxon>
    </lineage>
</organism>
<keyword evidence="2" id="KW-1185">Reference proteome</keyword>
<evidence type="ECO:0000313" key="2">
    <source>
        <dbReference type="Proteomes" id="UP001148629"/>
    </source>
</evidence>
<evidence type="ECO:0000313" key="1">
    <source>
        <dbReference type="EMBL" id="KAJ3527479.1"/>
    </source>
</evidence>
<name>A0ACC1RX03_9HYPO</name>
<protein>
    <submittedName>
        <fullName evidence="1">Uncharacterized protein</fullName>
    </submittedName>
</protein>
<comment type="caution">
    <text evidence="1">The sequence shown here is derived from an EMBL/GenBank/DDBJ whole genome shotgun (WGS) entry which is preliminary data.</text>
</comment>
<sequence>MKFSVAIATVVSALAVSASPILHKREIGGVSPHVHRSQRNGHLPLRGVPAEGVPRPPQTLLPEHQHICPRREDFSCYPRVTSCDDICKSPTGCTFGAVDFNYENKFNLSAIKWNKLFKSFDCALKPKPASTNNPFATQTTSNPFASKTAFTA</sequence>
<gene>
    <name evidence="1" type="ORF">NM208_g10679</name>
</gene>
<reference evidence="1" key="1">
    <citation type="submission" date="2022-08" db="EMBL/GenBank/DDBJ databases">
        <title>Genome Sequence of Fusarium decemcellulare.</title>
        <authorList>
            <person name="Buettner E."/>
        </authorList>
    </citation>
    <scope>NUCLEOTIDE SEQUENCE</scope>
    <source>
        <strain evidence="1">Babe19</strain>
    </source>
</reference>